<feature type="compositionally biased region" description="Basic and acidic residues" evidence="8">
    <location>
        <begin position="39"/>
        <end position="71"/>
    </location>
</feature>
<dbReference type="OrthoDB" id="57189at2759"/>
<dbReference type="PROSITE" id="PS51996">
    <property type="entry name" value="TR_MART"/>
    <property type="match status" value="1"/>
</dbReference>
<keyword evidence="11" id="KW-1185">Reference proteome</keyword>
<feature type="region of interest" description="Disordered" evidence="8">
    <location>
        <begin position="1"/>
        <end position="78"/>
    </location>
</feature>
<keyword evidence="7" id="KW-0843">Virulence</keyword>
<feature type="region of interest" description="Disordered" evidence="8">
    <location>
        <begin position="606"/>
        <end position="629"/>
    </location>
</feature>
<dbReference type="Proteomes" id="UP000693970">
    <property type="component" value="Unassembled WGS sequence"/>
</dbReference>
<dbReference type="Pfam" id="PF03496">
    <property type="entry name" value="ADPrib_exo_Tox"/>
    <property type="match status" value="1"/>
</dbReference>
<feature type="region of interest" description="Disordered" evidence="8">
    <location>
        <begin position="158"/>
        <end position="201"/>
    </location>
</feature>
<evidence type="ECO:0000256" key="4">
    <source>
        <dbReference type="ARBA" id="ARBA00022676"/>
    </source>
</evidence>
<dbReference type="EMBL" id="JAGRRH010000015">
    <property type="protein sequence ID" value="KAG7355405.1"/>
    <property type="molecule type" value="Genomic_DNA"/>
</dbReference>
<feature type="compositionally biased region" description="Basic and acidic residues" evidence="8">
    <location>
        <begin position="178"/>
        <end position="199"/>
    </location>
</feature>
<gene>
    <name evidence="10" type="ORF">IV203_000091</name>
</gene>
<feature type="region of interest" description="Disordered" evidence="8">
    <location>
        <begin position="99"/>
        <end position="121"/>
    </location>
</feature>
<keyword evidence="6" id="KW-0548">Nucleotidyltransferase</keyword>
<evidence type="ECO:0000256" key="6">
    <source>
        <dbReference type="ARBA" id="ARBA00022695"/>
    </source>
</evidence>
<evidence type="ECO:0000256" key="1">
    <source>
        <dbReference type="ARBA" id="ARBA00004613"/>
    </source>
</evidence>
<evidence type="ECO:0000313" key="10">
    <source>
        <dbReference type="EMBL" id="KAG7355405.1"/>
    </source>
</evidence>
<reference evidence="10" key="2">
    <citation type="submission" date="2021-04" db="EMBL/GenBank/DDBJ databases">
        <authorList>
            <person name="Podell S."/>
        </authorList>
    </citation>
    <scope>NUCLEOTIDE SEQUENCE</scope>
    <source>
        <strain evidence="10">Hildebrandi</strain>
    </source>
</reference>
<feature type="domain" description="ADP ribosyltransferase" evidence="9">
    <location>
        <begin position="399"/>
        <end position="547"/>
    </location>
</feature>
<evidence type="ECO:0000256" key="8">
    <source>
        <dbReference type="SAM" id="MobiDB-lite"/>
    </source>
</evidence>
<comment type="subcellular location">
    <subcellularLocation>
        <location evidence="1">Secreted</location>
    </subcellularLocation>
</comment>
<sequence>MGSEGSSPKIDTGASSLSVAGSGSHNEGDVINGVGTFLQKHDSNMNDSEHCDDQTAREQDKPSLYRKEGGFRSHQGAKTVEGSWGLKLDLLVGVRESRHSKATMPDLCDNDSDDDKKNEAGALSVGTVLPFLAERDERVARALDWSLVDLHSKYTHTKSSFPDYSTSDDEDDEVGYGPKEEESELSRYGEDSDDNKKNEANALTVGTVLPFLTERDERVARALDWSLVDLHSKYTHTRSSFPDYSTSDDEDDEVGYGPKEEESELSRYGEDSDDNKKNEANALSVGTVLPFLTERDERVARALDWSLVDLHSKYTHTKSSFPDYSTSDDEDDEVGYGPKEEESELSRYGEDSDDNKKNEANALSVGTVQPLLAVDAEEDGVLVSVTEDSNIDVSGDQVLSMQESEAIHAYTMDYTDDFSFGPINAALRAKASEGVPLEACLDERVQILMSGLAKLPTFTPQDCLWRGTRPDVENYFDLQPGKIFCDPAFLSTSKDEEAAEEFGFTGFLFAITNKKQGKDISHISNAPEEAEVLFPPSTKFEITRREDRIIWMTEVVEEPVDDWIDGDGVVAVESLRSARRRAPKVAVMEYGLGTVYVDGRRRSARHQKPMGSVFDGNGIRRSARLQQQQ</sequence>
<evidence type="ECO:0000313" key="11">
    <source>
        <dbReference type="Proteomes" id="UP000693970"/>
    </source>
</evidence>
<keyword evidence="2" id="KW-0964">Secreted</keyword>
<organism evidence="10 11">
    <name type="scientific">Nitzschia inconspicua</name>
    <dbReference type="NCBI Taxonomy" id="303405"/>
    <lineage>
        <taxon>Eukaryota</taxon>
        <taxon>Sar</taxon>
        <taxon>Stramenopiles</taxon>
        <taxon>Ochrophyta</taxon>
        <taxon>Bacillariophyta</taxon>
        <taxon>Bacillariophyceae</taxon>
        <taxon>Bacillariophycidae</taxon>
        <taxon>Bacillariales</taxon>
        <taxon>Bacillariaceae</taxon>
        <taxon>Nitzschia</taxon>
    </lineage>
</organism>
<evidence type="ECO:0000256" key="5">
    <source>
        <dbReference type="ARBA" id="ARBA00022679"/>
    </source>
</evidence>
<feature type="compositionally biased region" description="Low complexity" evidence="8">
    <location>
        <begin position="13"/>
        <end position="24"/>
    </location>
</feature>
<dbReference type="InterPro" id="IPR050999">
    <property type="entry name" value="ADP-ribosyltransferase_ARG"/>
</dbReference>
<dbReference type="GO" id="GO:0016779">
    <property type="term" value="F:nucleotidyltransferase activity"/>
    <property type="evidence" value="ECO:0007669"/>
    <property type="project" value="UniProtKB-KW"/>
</dbReference>
<proteinExistence type="predicted"/>
<comment type="caution">
    <text evidence="10">The sequence shown here is derived from an EMBL/GenBank/DDBJ whole genome shotgun (WGS) entry which is preliminary data.</text>
</comment>
<name>A0A9K3PPM6_9STRA</name>
<dbReference type="AlphaFoldDB" id="A0A9K3PPM6"/>
<evidence type="ECO:0000259" key="9">
    <source>
        <dbReference type="Pfam" id="PF03496"/>
    </source>
</evidence>
<keyword evidence="3" id="KW-0800">Toxin</keyword>
<feature type="region of interest" description="Disordered" evidence="8">
    <location>
        <begin position="318"/>
        <end position="358"/>
    </location>
</feature>
<protein>
    <submittedName>
        <fullName evidence="10">ADP-ribosyltransferase exoenzyme</fullName>
    </submittedName>
</protein>
<keyword evidence="4" id="KW-0328">Glycosyltransferase</keyword>
<feature type="compositionally biased region" description="Basic and acidic residues" evidence="8">
    <location>
        <begin position="338"/>
        <end position="358"/>
    </location>
</feature>
<dbReference type="GO" id="GO:0003950">
    <property type="term" value="F:NAD+ poly-ADP-ribosyltransferase activity"/>
    <property type="evidence" value="ECO:0007669"/>
    <property type="project" value="TreeGrafter"/>
</dbReference>
<dbReference type="GO" id="GO:0090729">
    <property type="term" value="F:toxin activity"/>
    <property type="evidence" value="ECO:0007669"/>
    <property type="project" value="UniProtKB-KW"/>
</dbReference>
<dbReference type="PANTHER" id="PTHR10339:SF25">
    <property type="entry name" value="SECRETED EXOENZYME S"/>
    <property type="match status" value="1"/>
</dbReference>
<dbReference type="GO" id="GO:0005576">
    <property type="term" value="C:extracellular region"/>
    <property type="evidence" value="ECO:0007669"/>
    <property type="project" value="UniProtKB-SubCell"/>
</dbReference>
<accession>A0A9K3PPM6</accession>
<evidence type="ECO:0000256" key="7">
    <source>
        <dbReference type="ARBA" id="ARBA00023026"/>
    </source>
</evidence>
<dbReference type="PANTHER" id="PTHR10339">
    <property type="entry name" value="ADP-RIBOSYLTRANSFERASE"/>
    <property type="match status" value="1"/>
</dbReference>
<keyword evidence="5" id="KW-0808">Transferase</keyword>
<evidence type="ECO:0000256" key="3">
    <source>
        <dbReference type="ARBA" id="ARBA00022656"/>
    </source>
</evidence>
<feature type="region of interest" description="Disordered" evidence="8">
    <location>
        <begin position="238"/>
        <end position="281"/>
    </location>
</feature>
<dbReference type="InterPro" id="IPR003540">
    <property type="entry name" value="ADP-ribosyltransferase"/>
</dbReference>
<reference evidence="10" key="1">
    <citation type="journal article" date="2021" name="Sci. Rep.">
        <title>Diploid genomic architecture of Nitzschia inconspicua, an elite biomass production diatom.</title>
        <authorList>
            <person name="Oliver A."/>
            <person name="Podell S."/>
            <person name="Pinowska A."/>
            <person name="Traller J.C."/>
            <person name="Smith S.R."/>
            <person name="McClure R."/>
            <person name="Beliaev A."/>
            <person name="Bohutskyi P."/>
            <person name="Hill E.A."/>
            <person name="Rabines A."/>
            <person name="Zheng H."/>
            <person name="Allen L.Z."/>
            <person name="Kuo A."/>
            <person name="Grigoriev I.V."/>
            <person name="Allen A.E."/>
            <person name="Hazlebeck D."/>
            <person name="Allen E.E."/>
        </authorList>
    </citation>
    <scope>NUCLEOTIDE SEQUENCE</scope>
    <source>
        <strain evidence="10">Hildebrandi</strain>
    </source>
</reference>
<feature type="compositionally biased region" description="Basic and acidic residues" evidence="8">
    <location>
        <begin position="258"/>
        <end position="279"/>
    </location>
</feature>
<evidence type="ECO:0000256" key="2">
    <source>
        <dbReference type="ARBA" id="ARBA00022525"/>
    </source>
</evidence>